<dbReference type="Pfam" id="PF02472">
    <property type="entry name" value="ExbD"/>
    <property type="match status" value="1"/>
</dbReference>
<accession>A0A4R5PR28</accession>
<dbReference type="OrthoDB" id="8479787at2"/>
<keyword evidence="6 8" id="KW-0472">Membrane</keyword>
<evidence type="ECO:0000256" key="2">
    <source>
        <dbReference type="ARBA" id="ARBA00005811"/>
    </source>
</evidence>
<reference evidence="9 10" key="1">
    <citation type="journal article" date="2013" name="Int. J. Syst. Evol. Microbiol.">
        <title>Hoeflea suaedae sp. nov., an endophytic bacterium isolated from the root of the halophyte Suaeda maritima.</title>
        <authorList>
            <person name="Chung E.J."/>
            <person name="Park J.A."/>
            <person name="Pramanik P."/>
            <person name="Bibi F."/>
            <person name="Jeon C.O."/>
            <person name="Chung Y.R."/>
        </authorList>
    </citation>
    <scope>NUCLEOTIDE SEQUENCE [LARGE SCALE GENOMIC DNA]</scope>
    <source>
        <strain evidence="9 10">YC6898</strain>
    </source>
</reference>
<evidence type="ECO:0000256" key="4">
    <source>
        <dbReference type="ARBA" id="ARBA00022692"/>
    </source>
</evidence>
<evidence type="ECO:0000256" key="5">
    <source>
        <dbReference type="ARBA" id="ARBA00022989"/>
    </source>
</evidence>
<dbReference type="Proteomes" id="UP000295131">
    <property type="component" value="Unassembled WGS sequence"/>
</dbReference>
<keyword evidence="4 7" id="KW-0812">Transmembrane</keyword>
<dbReference type="GO" id="GO:0005886">
    <property type="term" value="C:plasma membrane"/>
    <property type="evidence" value="ECO:0007669"/>
    <property type="project" value="UniProtKB-SubCell"/>
</dbReference>
<dbReference type="AlphaFoldDB" id="A0A4R5PR28"/>
<feature type="transmembrane region" description="Helical" evidence="8">
    <location>
        <begin position="16"/>
        <end position="37"/>
    </location>
</feature>
<protein>
    <submittedName>
        <fullName evidence="9">Biopolymer transporter ExbD</fullName>
    </submittedName>
</protein>
<evidence type="ECO:0000256" key="6">
    <source>
        <dbReference type="ARBA" id="ARBA00023136"/>
    </source>
</evidence>
<keyword evidence="5 8" id="KW-1133">Transmembrane helix</keyword>
<comment type="caution">
    <text evidence="9">The sequence shown here is derived from an EMBL/GenBank/DDBJ whole genome shotgun (WGS) entry which is preliminary data.</text>
</comment>
<dbReference type="GO" id="GO:0022857">
    <property type="term" value="F:transmembrane transporter activity"/>
    <property type="evidence" value="ECO:0007669"/>
    <property type="project" value="InterPro"/>
</dbReference>
<sequence>MIRIPTRRQPRKQESTIALINVVFLMLIFFLIAGTLAPPRDPEVSFITTLREDNAAPPDMLFIAADGSASWRGEPVEIESNLAAWAEEHAGTPFRVAADRDLPATELVDIVGALRGAGLTNIVLVTEHAAE</sequence>
<evidence type="ECO:0000313" key="10">
    <source>
        <dbReference type="Proteomes" id="UP000295131"/>
    </source>
</evidence>
<comment type="subcellular location">
    <subcellularLocation>
        <location evidence="1">Cell membrane</location>
        <topology evidence="1">Single-pass membrane protein</topology>
    </subcellularLocation>
    <subcellularLocation>
        <location evidence="7">Cell membrane</location>
        <topology evidence="7">Single-pass type II membrane protein</topology>
    </subcellularLocation>
</comment>
<keyword evidence="7" id="KW-0813">Transport</keyword>
<evidence type="ECO:0000256" key="8">
    <source>
        <dbReference type="SAM" id="Phobius"/>
    </source>
</evidence>
<gene>
    <name evidence="9" type="ORF">E2A64_08390</name>
</gene>
<keyword evidence="10" id="KW-1185">Reference proteome</keyword>
<keyword evidence="7" id="KW-0653">Protein transport</keyword>
<comment type="similarity">
    <text evidence="2 7">Belongs to the ExbD/TolR family.</text>
</comment>
<keyword evidence="3" id="KW-1003">Cell membrane</keyword>
<dbReference type="Gene3D" id="3.30.420.270">
    <property type="match status" value="1"/>
</dbReference>
<proteinExistence type="inferred from homology"/>
<evidence type="ECO:0000313" key="9">
    <source>
        <dbReference type="EMBL" id="TDH39087.1"/>
    </source>
</evidence>
<dbReference type="RefSeq" id="WP_133283919.1">
    <property type="nucleotide sequence ID" value="NZ_SMSI01000001.1"/>
</dbReference>
<dbReference type="EMBL" id="SMSI01000001">
    <property type="protein sequence ID" value="TDH39087.1"/>
    <property type="molecule type" value="Genomic_DNA"/>
</dbReference>
<evidence type="ECO:0000256" key="1">
    <source>
        <dbReference type="ARBA" id="ARBA00004162"/>
    </source>
</evidence>
<organism evidence="9 10">
    <name type="scientific">Pseudohoeflea suaedae</name>
    <dbReference type="NCBI Taxonomy" id="877384"/>
    <lineage>
        <taxon>Bacteria</taxon>
        <taxon>Pseudomonadati</taxon>
        <taxon>Pseudomonadota</taxon>
        <taxon>Alphaproteobacteria</taxon>
        <taxon>Hyphomicrobiales</taxon>
        <taxon>Rhizobiaceae</taxon>
        <taxon>Pseudohoeflea</taxon>
    </lineage>
</organism>
<evidence type="ECO:0000256" key="3">
    <source>
        <dbReference type="ARBA" id="ARBA00022475"/>
    </source>
</evidence>
<dbReference type="GO" id="GO:0015031">
    <property type="term" value="P:protein transport"/>
    <property type="evidence" value="ECO:0007669"/>
    <property type="project" value="UniProtKB-KW"/>
</dbReference>
<dbReference type="InterPro" id="IPR003400">
    <property type="entry name" value="ExbD"/>
</dbReference>
<evidence type="ECO:0000256" key="7">
    <source>
        <dbReference type="RuleBase" id="RU003879"/>
    </source>
</evidence>
<name>A0A4R5PR28_9HYPH</name>